<comment type="similarity">
    <text evidence="1">Belongs to the beta/gamma-crystallin family.</text>
</comment>
<keyword evidence="5" id="KW-1185">Reference proteome</keyword>
<evidence type="ECO:0000313" key="5">
    <source>
        <dbReference type="Proteomes" id="UP001328733"/>
    </source>
</evidence>
<reference evidence="4 5" key="1">
    <citation type="submission" date="2024-01" db="EMBL/GenBank/DDBJ databases">
        <title>Genomic insights into the taxonomy and metabolism of the cyanobacterium Pannus brasiliensis CCIBt3594.</title>
        <authorList>
            <person name="Machado M."/>
            <person name="Botero N.B."/>
            <person name="Andreote A.P.D."/>
            <person name="Feitosa A.M.T."/>
            <person name="Popin R."/>
            <person name="Sivonen K."/>
            <person name="Fiore M.F."/>
        </authorList>
    </citation>
    <scope>NUCLEOTIDE SEQUENCE [LARGE SCALE GENOMIC DNA]</scope>
    <source>
        <strain evidence="4 5">CCIBt3594</strain>
    </source>
</reference>
<sequence length="88" mass="9980">MNEVILFEHANFHGAHKHVFGREPNLNAEDDNFFNDRVSSIVVISGNWAFYRHAGFDGQYARILGPGTYPFVEDVDIQNDDISSLQPV</sequence>
<dbReference type="SMART" id="SM00247">
    <property type="entry name" value="XTALbg"/>
    <property type="match status" value="1"/>
</dbReference>
<accession>A0AAW9QHN9</accession>
<proteinExistence type="inferred from homology"/>
<evidence type="ECO:0000256" key="1">
    <source>
        <dbReference type="ARBA" id="ARBA00009646"/>
    </source>
</evidence>
<feature type="domain" description="Beta/gamma crystallin 'Greek key'" evidence="3">
    <location>
        <begin position="2"/>
        <end position="45"/>
    </location>
</feature>
<dbReference type="Proteomes" id="UP001328733">
    <property type="component" value="Unassembled WGS sequence"/>
</dbReference>
<evidence type="ECO:0000259" key="3">
    <source>
        <dbReference type="PROSITE" id="PS50915"/>
    </source>
</evidence>
<comment type="caution">
    <text evidence="4">The sequence shown here is derived from an EMBL/GenBank/DDBJ whole genome shotgun (WGS) entry which is preliminary data.</text>
</comment>
<dbReference type="PROSITE" id="PS50915">
    <property type="entry name" value="CRYSTALLIN_BETA_GAMMA"/>
    <property type="match status" value="1"/>
</dbReference>
<dbReference type="EMBL" id="JBAFSM010000014">
    <property type="protein sequence ID" value="MEG3437327.1"/>
    <property type="molecule type" value="Genomic_DNA"/>
</dbReference>
<dbReference type="InterPro" id="IPR011024">
    <property type="entry name" value="G_crystallin-like"/>
</dbReference>
<keyword evidence="2" id="KW-0677">Repeat</keyword>
<evidence type="ECO:0000313" key="4">
    <source>
        <dbReference type="EMBL" id="MEG3437327.1"/>
    </source>
</evidence>
<dbReference type="RefSeq" id="WP_332864808.1">
    <property type="nucleotide sequence ID" value="NZ_JBAFSM010000014.1"/>
</dbReference>
<organism evidence="4 5">
    <name type="scientific">Pannus brasiliensis CCIBt3594</name>
    <dbReference type="NCBI Taxonomy" id="1427578"/>
    <lineage>
        <taxon>Bacteria</taxon>
        <taxon>Bacillati</taxon>
        <taxon>Cyanobacteriota</taxon>
        <taxon>Cyanophyceae</taxon>
        <taxon>Oscillatoriophycideae</taxon>
        <taxon>Chroococcales</taxon>
        <taxon>Microcystaceae</taxon>
        <taxon>Pannus</taxon>
    </lineage>
</organism>
<protein>
    <submittedName>
        <fullName evidence="4">Beta/gamma crystallin-related protein</fullName>
    </submittedName>
</protein>
<dbReference type="SUPFAM" id="SSF49695">
    <property type="entry name" value="gamma-Crystallin-like"/>
    <property type="match status" value="1"/>
</dbReference>
<evidence type="ECO:0000256" key="2">
    <source>
        <dbReference type="ARBA" id="ARBA00022737"/>
    </source>
</evidence>
<dbReference type="Gene3D" id="2.60.20.10">
    <property type="entry name" value="Crystallins"/>
    <property type="match status" value="1"/>
</dbReference>
<dbReference type="AlphaFoldDB" id="A0AAW9QHN9"/>
<dbReference type="Pfam" id="PF00030">
    <property type="entry name" value="Crystall"/>
    <property type="match status" value="1"/>
</dbReference>
<dbReference type="InterPro" id="IPR001064">
    <property type="entry name" value="Beta/gamma_crystallin"/>
</dbReference>
<gene>
    <name evidence="4" type="ORF">V0288_09370</name>
</gene>
<name>A0AAW9QHN9_9CHRO</name>